<accession>A0A0D8JDX0</accession>
<comment type="caution">
    <text evidence="1">The sequence shown here is derived from an EMBL/GenBank/DDBJ whole genome shotgun (WGS) entry which is preliminary data.</text>
</comment>
<proteinExistence type="predicted"/>
<dbReference type="RefSeq" id="WP_045025608.1">
    <property type="nucleotide sequence ID" value="NZ_JRHC01000001.1"/>
</dbReference>
<sequence length="224" mass="25830">MENLPIKFHSVLREEIAPLYFKVKDAIIEAEGTDPLKETYMAPFNELRNTLDHIMKGCMMDSPKDLSNNLMEAKSHLNRAGYDVYEIIVSNIGIDIYGIVSQYKPSVINTVFPKYYNEIQAEILTIQHEIDEIRKNKNVDGDINPGPFESYESKKERLKEIHSIVDSHVAVLEEERKRQERAGFWKRINPYLVRVFGGLLVILLADKLNVLDYILAFFVRAGNP</sequence>
<reference evidence="1 2" key="1">
    <citation type="submission" date="2014-09" db="EMBL/GenBank/DDBJ databases">
        <title>Draft Genome Sequence of Draconibacterium sp. JN14CK-3.</title>
        <authorList>
            <person name="Dong C."/>
            <person name="Lai Q."/>
            <person name="Shao Z."/>
        </authorList>
    </citation>
    <scope>NUCLEOTIDE SEQUENCE [LARGE SCALE GENOMIC DNA]</scope>
    <source>
        <strain evidence="1 2">JN14CK-3</strain>
    </source>
</reference>
<evidence type="ECO:0000313" key="1">
    <source>
        <dbReference type="EMBL" id="KJF44048.1"/>
    </source>
</evidence>
<protein>
    <submittedName>
        <fullName evidence="1">Uncharacterized protein</fullName>
    </submittedName>
</protein>
<name>A0A0D8JDX0_9BACT</name>
<keyword evidence="2" id="KW-1185">Reference proteome</keyword>
<dbReference type="Proteomes" id="UP000032544">
    <property type="component" value="Unassembled WGS sequence"/>
</dbReference>
<organism evidence="1 2">
    <name type="scientific">Draconibacterium sediminis</name>
    <dbReference type="NCBI Taxonomy" id="1544798"/>
    <lineage>
        <taxon>Bacteria</taxon>
        <taxon>Pseudomonadati</taxon>
        <taxon>Bacteroidota</taxon>
        <taxon>Bacteroidia</taxon>
        <taxon>Marinilabiliales</taxon>
        <taxon>Prolixibacteraceae</taxon>
        <taxon>Draconibacterium</taxon>
    </lineage>
</organism>
<dbReference type="AlphaFoldDB" id="A0A0D8JDX0"/>
<dbReference type="EMBL" id="JRHC01000001">
    <property type="protein sequence ID" value="KJF44048.1"/>
    <property type="molecule type" value="Genomic_DNA"/>
</dbReference>
<gene>
    <name evidence="1" type="ORF">LH29_00460</name>
</gene>
<evidence type="ECO:0000313" key="2">
    <source>
        <dbReference type="Proteomes" id="UP000032544"/>
    </source>
</evidence>